<comment type="caution">
    <text evidence="1">The sequence shown here is derived from an EMBL/GenBank/DDBJ whole genome shotgun (WGS) entry which is preliminary data.</text>
</comment>
<gene>
    <name evidence="1" type="ORF">ACFFMS_11640</name>
</gene>
<dbReference type="EMBL" id="JBHMAF010000058">
    <property type="protein sequence ID" value="MFB9759101.1"/>
    <property type="molecule type" value="Genomic_DNA"/>
</dbReference>
<dbReference type="RefSeq" id="WP_379949388.1">
    <property type="nucleotide sequence ID" value="NZ_JBHMAF010000058.1"/>
</dbReference>
<evidence type="ECO:0000313" key="2">
    <source>
        <dbReference type="Proteomes" id="UP001589609"/>
    </source>
</evidence>
<sequence length="50" mass="6070">MFKERVSFQGDIYTVIHDYKNGMIEIKNKDRNWDVKLVKRTEVKVVKEIQ</sequence>
<reference evidence="1 2" key="1">
    <citation type="submission" date="2024-09" db="EMBL/GenBank/DDBJ databases">
        <authorList>
            <person name="Sun Q."/>
            <person name="Mori K."/>
        </authorList>
    </citation>
    <scope>NUCLEOTIDE SEQUENCE [LARGE SCALE GENOMIC DNA]</scope>
    <source>
        <strain evidence="1 2">JCM 11201</strain>
    </source>
</reference>
<keyword evidence="2" id="KW-1185">Reference proteome</keyword>
<organism evidence="1 2">
    <name type="scientific">Ectobacillus funiculus</name>
    <dbReference type="NCBI Taxonomy" id="137993"/>
    <lineage>
        <taxon>Bacteria</taxon>
        <taxon>Bacillati</taxon>
        <taxon>Bacillota</taxon>
        <taxon>Bacilli</taxon>
        <taxon>Bacillales</taxon>
        <taxon>Bacillaceae</taxon>
        <taxon>Ectobacillus</taxon>
    </lineage>
</organism>
<protein>
    <submittedName>
        <fullName evidence="1">Uncharacterized protein</fullName>
    </submittedName>
</protein>
<name>A0ABV5WFE1_9BACI</name>
<accession>A0ABV5WFE1</accession>
<proteinExistence type="predicted"/>
<dbReference type="Proteomes" id="UP001589609">
    <property type="component" value="Unassembled WGS sequence"/>
</dbReference>
<evidence type="ECO:0000313" key="1">
    <source>
        <dbReference type="EMBL" id="MFB9759101.1"/>
    </source>
</evidence>